<keyword evidence="3" id="KW-1185">Reference proteome</keyword>
<proteinExistence type="predicted"/>
<evidence type="ECO:0000259" key="1">
    <source>
        <dbReference type="Pfam" id="PF08241"/>
    </source>
</evidence>
<dbReference type="PANTHER" id="PTHR43591">
    <property type="entry name" value="METHYLTRANSFERASE"/>
    <property type="match status" value="1"/>
</dbReference>
<gene>
    <name evidence="2" type="ORF">RASY3_11695</name>
</gene>
<dbReference type="GO" id="GO:0008757">
    <property type="term" value="F:S-adenosylmethionine-dependent methyltransferase activity"/>
    <property type="evidence" value="ECO:0007669"/>
    <property type="project" value="InterPro"/>
</dbReference>
<dbReference type="Pfam" id="PF08241">
    <property type="entry name" value="Methyltransf_11"/>
    <property type="match status" value="1"/>
</dbReference>
<dbReference type="EMBL" id="JEOB01000003">
    <property type="protein sequence ID" value="EXM38968.1"/>
    <property type="molecule type" value="Genomic_DNA"/>
</dbReference>
<dbReference type="RefSeq" id="WP_037288344.1">
    <property type="nucleotide sequence ID" value="NZ_JEOB01000003.1"/>
</dbReference>
<dbReference type="InterPro" id="IPR013216">
    <property type="entry name" value="Methyltransf_11"/>
</dbReference>
<dbReference type="SUPFAM" id="SSF53335">
    <property type="entry name" value="S-adenosyl-L-methionine-dependent methyltransferases"/>
    <property type="match status" value="1"/>
</dbReference>
<accession>A0A011VWK6</accession>
<protein>
    <submittedName>
        <fullName evidence="2">Methyltransferase type 11</fullName>
    </submittedName>
</protein>
<organism evidence="2 3">
    <name type="scientific">Ruminococcus albus SY3</name>
    <dbReference type="NCBI Taxonomy" id="1341156"/>
    <lineage>
        <taxon>Bacteria</taxon>
        <taxon>Bacillati</taxon>
        <taxon>Bacillota</taxon>
        <taxon>Clostridia</taxon>
        <taxon>Eubacteriales</taxon>
        <taxon>Oscillospiraceae</taxon>
        <taxon>Ruminococcus</taxon>
    </lineage>
</organism>
<evidence type="ECO:0000313" key="3">
    <source>
        <dbReference type="Proteomes" id="UP000021369"/>
    </source>
</evidence>
<dbReference type="PATRIC" id="fig|1341156.4.peg.2275"/>
<reference evidence="2 3" key="1">
    <citation type="submission" date="2013-06" db="EMBL/GenBank/DDBJ databases">
        <title>Rumen cellulosomics: divergent fiber-degrading strategies revealed by comparative genome-wide analysis of six Ruminococcal strains.</title>
        <authorList>
            <person name="Dassa B."/>
            <person name="Borovok I."/>
            <person name="Lamed R."/>
            <person name="Flint H."/>
            <person name="Yeoman C.J."/>
            <person name="White B."/>
            <person name="Bayer E.A."/>
        </authorList>
    </citation>
    <scope>NUCLEOTIDE SEQUENCE [LARGE SCALE GENOMIC DNA]</scope>
    <source>
        <strain evidence="2 3">SY3</strain>
    </source>
</reference>
<comment type="caution">
    <text evidence="2">The sequence shown here is derived from an EMBL/GenBank/DDBJ whole genome shotgun (WGS) entry which is preliminary data.</text>
</comment>
<dbReference type="Gene3D" id="3.40.50.150">
    <property type="entry name" value="Vaccinia Virus protein VP39"/>
    <property type="match status" value="1"/>
</dbReference>
<keyword evidence="2" id="KW-0489">Methyltransferase</keyword>
<dbReference type="GO" id="GO:0032259">
    <property type="term" value="P:methylation"/>
    <property type="evidence" value="ECO:0007669"/>
    <property type="project" value="UniProtKB-KW"/>
</dbReference>
<name>A0A011VWK6_RUMAL</name>
<sequence>MFLEYAVKLKNAMNRRKEENEHYAAVRQYINAPEGGKLLDIGLGSDIMLQKLSDKGLDLYGVDISAADRDRSIDEIALMGQANIEELPYFDNFFDCVTTLHTPPLWKDKKAALTEILRVLKTGGRFVCLFTFDNDTGLGTPPRALREKARQAGFENVAVKILRSEGSYLLIGDKPC</sequence>
<dbReference type="AlphaFoldDB" id="A0A011VWK6"/>
<dbReference type="InterPro" id="IPR029063">
    <property type="entry name" value="SAM-dependent_MTases_sf"/>
</dbReference>
<dbReference type="Proteomes" id="UP000021369">
    <property type="component" value="Unassembled WGS sequence"/>
</dbReference>
<keyword evidence="2" id="KW-0808">Transferase</keyword>
<feature type="domain" description="Methyltransferase type 11" evidence="1">
    <location>
        <begin position="39"/>
        <end position="128"/>
    </location>
</feature>
<dbReference type="CDD" id="cd02440">
    <property type="entry name" value="AdoMet_MTases"/>
    <property type="match status" value="1"/>
</dbReference>
<evidence type="ECO:0000313" key="2">
    <source>
        <dbReference type="EMBL" id="EXM38968.1"/>
    </source>
</evidence>